<organism evidence="10 11">
    <name type="scientific">Globodera rostochiensis</name>
    <name type="common">Golden nematode worm</name>
    <name type="synonym">Heterodera rostochiensis</name>
    <dbReference type="NCBI Taxonomy" id="31243"/>
    <lineage>
        <taxon>Eukaryota</taxon>
        <taxon>Metazoa</taxon>
        <taxon>Ecdysozoa</taxon>
        <taxon>Nematoda</taxon>
        <taxon>Chromadorea</taxon>
        <taxon>Rhabditida</taxon>
        <taxon>Tylenchina</taxon>
        <taxon>Tylenchomorpha</taxon>
        <taxon>Tylenchoidea</taxon>
        <taxon>Heteroderidae</taxon>
        <taxon>Heteroderinae</taxon>
        <taxon>Globodera</taxon>
    </lineage>
</organism>
<keyword evidence="10" id="KW-1185">Reference proteome</keyword>
<evidence type="ECO:0000256" key="4">
    <source>
        <dbReference type="ARBA" id="ARBA00022483"/>
    </source>
</evidence>
<evidence type="ECO:0000256" key="6">
    <source>
        <dbReference type="PIRNR" id="PIRNR025007"/>
    </source>
</evidence>
<dbReference type="PANTHER" id="PTHR12702:SF0">
    <property type="entry name" value="EXOCYST COMPLEX COMPONENT 6"/>
    <property type="match status" value="1"/>
</dbReference>
<keyword evidence="5" id="KW-0175">Coiled coil</keyword>
<dbReference type="Gene3D" id="1.20.58.670">
    <property type="entry name" value="Dsl1p vesicle tethering complex, Tip20p subunit, domain D"/>
    <property type="match status" value="1"/>
</dbReference>
<evidence type="ECO:0000256" key="2">
    <source>
        <dbReference type="ARBA" id="ARBA00007944"/>
    </source>
</evidence>
<sequence length="874" mass="99928">MTGIVSTEPSVNTVDDSKSSGSSANPDISAEQEFCLYELETLSDSSSIGLVLRAIYDSGDVHKFTYALAKRITHYDKSILKVCTHHYQGFLDSIKQLRGLKEKCAEIRKMTEAIDQQLQEESKELLKRSSEIVRYRRLHRNANTAIQQLSMCLPMLENYTQLQKLMEQKKYLQALKILEELEHNYLNQLHKYRFAHQFVKSIGPIRDQIRERSYSELTDFLEKLMKICEAIGEDACKQTENFYSQFYPATSAKATKELETRGSKNMTGNAELLDIELSEDGSLLRKAENPTAMQGNGKPTTNILTVTPKPMPRKLFLLNKQQQGQIHSQDKLDLGPIHRCCQIFNVMGDRDQFEAYYRKQRRDQLHLIVGRQISMTDSVDVFIPCLNAIIGFFVIENRIAQIQLTLVTTAHKDEAWELALNCITNSINVHFNSCQNMKLMLAMKKLILLFTLTTKSCGYDPTAFYSLLQNFRDKYNQILIGDYGEQFKCALENDDYTPMQVKDEEEYRVIVTDFPVYKRGVEQDPFPRKFPFSRFVPKVYCQAKEFVANCARFMEDLQLSQSEVSDTVRRYANILLAKWSDALKKFVTAQKRSLIQLIQITINMGYLERSCEFLERFIAEMARSLSDEFVGGGGAGSGGSLLQDGGHLVALKNQLFRDSRSEVEQLIDEAFREKVQVFLDNSHYDWELERPTGVASEFITDLITFLNTTFLSFTNLPPVLARHVCMQTCKFLADRMNSMLLSPEHRSVSVGALEQFSLDVMQCELFTAQCPVPGFEDNALAITFAHLRQLLDLVMGPDWTTFFAERDEGSSHHRGVGTGTKYARVKASSAAALLEKVIEFEKKNSGFFAIGRGDSRDKQKLYETILRKLRSFTH</sequence>
<feature type="region of interest" description="Disordered" evidence="7">
    <location>
        <begin position="1"/>
        <end position="26"/>
    </location>
</feature>
<dbReference type="InterPro" id="IPR042044">
    <property type="entry name" value="EXOC6PINT-1/Sec15/Tip20_C_dom2"/>
</dbReference>
<dbReference type="Pfam" id="PF04091">
    <property type="entry name" value="Sec15_C"/>
    <property type="match status" value="1"/>
</dbReference>
<reference evidence="11" key="1">
    <citation type="submission" date="2022-11" db="UniProtKB">
        <authorList>
            <consortium name="WormBaseParasite"/>
        </authorList>
    </citation>
    <scope>IDENTIFICATION</scope>
</reference>
<evidence type="ECO:0000256" key="5">
    <source>
        <dbReference type="ARBA" id="ARBA00023054"/>
    </source>
</evidence>
<feature type="domain" description="Exocyst complex component EXOC6/Sec15 N-terminal" evidence="9">
    <location>
        <begin position="68"/>
        <end position="235"/>
    </location>
</feature>
<dbReference type="InterPro" id="IPR046361">
    <property type="entry name" value="EXOC6/Sec15_C"/>
</dbReference>
<dbReference type="GO" id="GO:0090522">
    <property type="term" value="P:vesicle tethering involved in exocytosis"/>
    <property type="evidence" value="ECO:0007669"/>
    <property type="project" value="UniProtKB-UniRule"/>
</dbReference>
<accession>A0A914H5M7</accession>
<evidence type="ECO:0000259" key="8">
    <source>
        <dbReference type="Pfam" id="PF04091"/>
    </source>
</evidence>
<proteinExistence type="inferred from homology"/>
<comment type="function">
    <text evidence="1 6">Component of the exocyst complex involved in the docking of exocytic vesicles with fusion sites on the plasma membrane.</text>
</comment>
<dbReference type="Proteomes" id="UP000887572">
    <property type="component" value="Unplaced"/>
</dbReference>
<dbReference type="GO" id="GO:0016020">
    <property type="term" value="C:membrane"/>
    <property type="evidence" value="ECO:0007669"/>
    <property type="project" value="TreeGrafter"/>
</dbReference>
<dbReference type="Gene3D" id="1.10.357.30">
    <property type="entry name" value="Exocyst complex subunit Sec15 C-terminal domain, N-terminal subdomain"/>
    <property type="match status" value="1"/>
</dbReference>
<dbReference type="InterPro" id="IPR048359">
    <property type="entry name" value="EXOC6_Sec15_N"/>
</dbReference>
<evidence type="ECO:0000313" key="10">
    <source>
        <dbReference type="Proteomes" id="UP000887572"/>
    </source>
</evidence>
<feature type="domain" description="Exocyst complex subunit EXOC6/Sec15 C-terminal" evidence="8">
    <location>
        <begin position="464"/>
        <end position="836"/>
    </location>
</feature>
<dbReference type="WBParaSite" id="Gr19_v10_g13439.t1">
    <property type="protein sequence ID" value="Gr19_v10_g13439.t1"/>
    <property type="gene ID" value="Gr19_v10_g13439"/>
</dbReference>
<dbReference type="InterPro" id="IPR042045">
    <property type="entry name" value="EXOC6/Sec15_C_dom1"/>
</dbReference>
<dbReference type="PANTHER" id="PTHR12702">
    <property type="entry name" value="SEC15"/>
    <property type="match status" value="1"/>
</dbReference>
<dbReference type="FunFam" id="1.20.58.670:FF:000002">
    <property type="entry name" value="Exocyst complex component"/>
    <property type="match status" value="1"/>
</dbReference>
<dbReference type="InterPro" id="IPR007225">
    <property type="entry name" value="EXOC6/Sec15"/>
</dbReference>
<dbReference type="GO" id="GO:0006893">
    <property type="term" value="P:Golgi to plasma membrane transport"/>
    <property type="evidence" value="ECO:0007669"/>
    <property type="project" value="TreeGrafter"/>
</dbReference>
<evidence type="ECO:0000313" key="11">
    <source>
        <dbReference type="WBParaSite" id="Gr19_v10_g13439.t1"/>
    </source>
</evidence>
<keyword evidence="4 6" id="KW-0268">Exocytosis</keyword>
<protein>
    <recommendedName>
        <fullName evidence="6">Exocyst complex component</fullName>
    </recommendedName>
</protein>
<evidence type="ECO:0000256" key="7">
    <source>
        <dbReference type="SAM" id="MobiDB-lite"/>
    </source>
</evidence>
<dbReference type="Pfam" id="PF20651">
    <property type="entry name" value="EXOC6_Sec15_N"/>
    <property type="match status" value="1"/>
</dbReference>
<dbReference type="GO" id="GO:0000145">
    <property type="term" value="C:exocyst"/>
    <property type="evidence" value="ECO:0007669"/>
    <property type="project" value="UniProtKB-UniRule"/>
</dbReference>
<evidence type="ECO:0000256" key="3">
    <source>
        <dbReference type="ARBA" id="ARBA00022448"/>
    </source>
</evidence>
<comment type="similarity">
    <text evidence="2 6">Belongs to the SEC15 family.</text>
</comment>
<evidence type="ECO:0000259" key="9">
    <source>
        <dbReference type="Pfam" id="PF20651"/>
    </source>
</evidence>
<dbReference type="AlphaFoldDB" id="A0A914H5M7"/>
<evidence type="ECO:0000256" key="1">
    <source>
        <dbReference type="ARBA" id="ARBA00002660"/>
    </source>
</evidence>
<name>A0A914H5M7_GLORO</name>
<dbReference type="PIRSF" id="PIRSF025007">
    <property type="entry name" value="Sec15"/>
    <property type="match status" value="1"/>
</dbReference>
<keyword evidence="3 6" id="KW-0813">Transport</keyword>
<dbReference type="GO" id="GO:0006886">
    <property type="term" value="P:intracellular protein transport"/>
    <property type="evidence" value="ECO:0007669"/>
    <property type="project" value="InterPro"/>
</dbReference>